<dbReference type="EMBL" id="CM055095">
    <property type="protein sequence ID" value="KAJ7560638.1"/>
    <property type="molecule type" value="Genomic_DNA"/>
</dbReference>
<keyword evidence="2" id="KW-1185">Reference proteome</keyword>
<sequence>MTADASLTTAPPPEPALAPLVSSQQQQQPALSLRPGGGRSSLLFSRTAVGSSNGVADSQQQAPSSVLRSSGFNSSSGFALRQPSKDLELRRQKPESERIRYTRSQLLSFQESYQQVTSEIATSIADLPSSLVEEESDWARRDTNHLQIQSQLAPRVVEPDTRDWRTRTPQPPEERSKDSPKEKFPREERSSRDPENSTSQLSFRQQEFTLPQSESRVPPSIAKAASPWMPRRGDQDEKEKVFRTVKGILNKLTPEKYEILLEQLLQSGINSAEILQGVISLIFDKAVLEPTFCPMYSELCVRLSNALPEFPATEPNEKSITFRRILLNTCQEEFEGADALRAEIRQMTAPEQELERLEKERKVKLRTLGNIKFIGELFKQKMIPEKIVHACIQELIGPADSKAVPAEENVEALCQLLLTVGKQLEESVKSRIAIDKYFIRLKDFILSPRLPSRLKFMVRDLMDLRSNKWVPRREEVKAKTINEIHAEAEQKLGLRPGSVAGLRGGSGIGVHMNIGKDSLFMPGAPRPGGMMPGMPGLRPGGPGMPGLRPIVPGFIPGLEAEGWETVGIGGRKNKRDGAGLFPTPIGVPLGRIAVPPSRPTNVGPNFGSRALPQGNSALLLGKPSALLGNSTGGSLLNARPFYGLLDAASQTSANPTKSAVPTGIISRDPDKEMVPERVLPQGAAISAQQATDLQKKSESLLLEYFAVADLGEALLCVQELQSPEYHPKFAQLALLLGFEKHDRERELVLKLLKHLHSQSVFSNEQVRAGIFLVGEQLEDLAMDTPLAPKQLGEVVAGLILSGALQLAILREILEKIEDDLQLRRVLFAATIKSIRVSDGERILNISGRELLDCKNLIRGSTDSDLADFLQREGISL</sequence>
<proteinExistence type="predicted"/>
<gene>
    <name evidence="1" type="ORF">O6H91_04G138100</name>
</gene>
<evidence type="ECO:0000313" key="1">
    <source>
        <dbReference type="EMBL" id="KAJ7560638.1"/>
    </source>
</evidence>
<comment type="caution">
    <text evidence="1">The sequence shown here is derived from an EMBL/GenBank/DDBJ whole genome shotgun (WGS) entry which is preliminary data.</text>
</comment>
<name>A0ACC2E223_DIPCM</name>
<protein>
    <submittedName>
        <fullName evidence="1">Uncharacterized protein</fullName>
    </submittedName>
</protein>
<organism evidence="1 2">
    <name type="scientific">Diphasiastrum complanatum</name>
    <name type="common">Issler's clubmoss</name>
    <name type="synonym">Lycopodium complanatum</name>
    <dbReference type="NCBI Taxonomy" id="34168"/>
    <lineage>
        <taxon>Eukaryota</taxon>
        <taxon>Viridiplantae</taxon>
        <taxon>Streptophyta</taxon>
        <taxon>Embryophyta</taxon>
        <taxon>Tracheophyta</taxon>
        <taxon>Lycopodiopsida</taxon>
        <taxon>Lycopodiales</taxon>
        <taxon>Lycopodiaceae</taxon>
        <taxon>Lycopodioideae</taxon>
        <taxon>Diphasiastrum</taxon>
    </lineage>
</organism>
<dbReference type="Proteomes" id="UP001162992">
    <property type="component" value="Chromosome 4"/>
</dbReference>
<accession>A0ACC2E223</accession>
<reference evidence="2" key="1">
    <citation type="journal article" date="2024" name="Proc. Natl. Acad. Sci. U.S.A.">
        <title>Extraordinary preservation of gene collinearity over three hundred million years revealed in homosporous lycophytes.</title>
        <authorList>
            <person name="Li C."/>
            <person name="Wickell D."/>
            <person name="Kuo L.Y."/>
            <person name="Chen X."/>
            <person name="Nie B."/>
            <person name="Liao X."/>
            <person name="Peng D."/>
            <person name="Ji J."/>
            <person name="Jenkins J."/>
            <person name="Williams M."/>
            <person name="Shu S."/>
            <person name="Plott C."/>
            <person name="Barry K."/>
            <person name="Rajasekar S."/>
            <person name="Grimwood J."/>
            <person name="Han X."/>
            <person name="Sun S."/>
            <person name="Hou Z."/>
            <person name="He W."/>
            <person name="Dai G."/>
            <person name="Sun C."/>
            <person name="Schmutz J."/>
            <person name="Leebens-Mack J.H."/>
            <person name="Li F.W."/>
            <person name="Wang L."/>
        </authorList>
    </citation>
    <scope>NUCLEOTIDE SEQUENCE [LARGE SCALE GENOMIC DNA]</scope>
    <source>
        <strain evidence="2">cv. PW_Plant_1</strain>
    </source>
</reference>
<evidence type="ECO:0000313" key="2">
    <source>
        <dbReference type="Proteomes" id="UP001162992"/>
    </source>
</evidence>